<dbReference type="AlphaFoldDB" id="A0A0L7K506"/>
<protein>
    <submittedName>
        <fullName evidence="2">BTB/POZ domain-containing protein 17</fullName>
    </submittedName>
</protein>
<feature type="domain" description="BTBD17 TRAF" evidence="1">
    <location>
        <begin position="246"/>
        <end position="281"/>
    </location>
</feature>
<dbReference type="Pfam" id="PF23651">
    <property type="entry name" value="TRAF_BTBD17"/>
    <property type="match status" value="1"/>
</dbReference>
<dbReference type="Proteomes" id="UP000037510">
    <property type="component" value="Unassembled WGS sequence"/>
</dbReference>
<dbReference type="EMBL" id="JTDY01010618">
    <property type="protein sequence ID" value="KOB58156.1"/>
    <property type="molecule type" value="Genomic_DNA"/>
</dbReference>
<reference evidence="2 3" key="1">
    <citation type="journal article" date="2015" name="Genome Biol. Evol.">
        <title>The genome of winter moth (Operophtera brumata) provides a genomic perspective on sexual dimorphism and phenology.</title>
        <authorList>
            <person name="Derks M.F."/>
            <person name="Smit S."/>
            <person name="Salis L."/>
            <person name="Schijlen E."/>
            <person name="Bossers A."/>
            <person name="Mateman C."/>
            <person name="Pijl A.S."/>
            <person name="de Ridder D."/>
            <person name="Groenen M.A."/>
            <person name="Visser M.E."/>
            <person name="Megens H.J."/>
        </authorList>
    </citation>
    <scope>NUCLEOTIDE SEQUENCE [LARGE SCALE GENOMIC DNA]</scope>
    <source>
        <strain evidence="2">WM2013NL</strain>
        <tissue evidence="2">Head and thorax</tissue>
    </source>
</reference>
<name>A0A0L7K506_OPEBR</name>
<dbReference type="PANTHER" id="PTHR24410:SF41">
    <property type="entry name" value="HL07962P"/>
    <property type="match status" value="1"/>
</dbReference>
<feature type="non-terminal residue" evidence="2">
    <location>
        <position position="315"/>
    </location>
</feature>
<dbReference type="STRING" id="104452.A0A0L7K506"/>
<keyword evidence="3" id="KW-1185">Reference proteome</keyword>
<proteinExistence type="predicted"/>
<sequence length="315" mass="35912">DLVTLCVEYMAQHIAHAAKAGHLISWMQYTMACGHNDIAKHIAHAAKAGHLISWMQYTMACGHNDIAKHIAHAAKAGHLISWMQYTMACGHNDIAKHIAHADKAGQLISWMQYTMACGHNDIAKECQNFVKWNLEWVWSYCDMDELEGETLAGTWLQNQRTRLKNDNEMSEAEIKTHWDSLVAAVFSHIRFPMMCPKQLAKLLLCPLTAKHKEFFMDRMAIAMSYQSGQYERVSEVQQTEAGRMLFTPRLYTEDTWGSVLSVDNFHSMPSYHTSTCIFSSSLLINWAGNYDVPEVVLRTVRIAITCKNCPEYYVN</sequence>
<accession>A0A0L7K506</accession>
<gene>
    <name evidence="2" type="ORF">OBRU01_24753</name>
</gene>
<dbReference type="PANTHER" id="PTHR24410">
    <property type="entry name" value="HL07962P-RELATED"/>
    <property type="match status" value="1"/>
</dbReference>
<evidence type="ECO:0000259" key="1">
    <source>
        <dbReference type="Pfam" id="PF23651"/>
    </source>
</evidence>
<evidence type="ECO:0000313" key="3">
    <source>
        <dbReference type="Proteomes" id="UP000037510"/>
    </source>
</evidence>
<dbReference type="InterPro" id="IPR056184">
    <property type="entry name" value="TRAF_BTBD17"/>
</dbReference>
<organism evidence="2 3">
    <name type="scientific">Operophtera brumata</name>
    <name type="common">Winter moth</name>
    <name type="synonym">Phalaena brumata</name>
    <dbReference type="NCBI Taxonomy" id="104452"/>
    <lineage>
        <taxon>Eukaryota</taxon>
        <taxon>Metazoa</taxon>
        <taxon>Ecdysozoa</taxon>
        <taxon>Arthropoda</taxon>
        <taxon>Hexapoda</taxon>
        <taxon>Insecta</taxon>
        <taxon>Pterygota</taxon>
        <taxon>Neoptera</taxon>
        <taxon>Endopterygota</taxon>
        <taxon>Lepidoptera</taxon>
        <taxon>Glossata</taxon>
        <taxon>Ditrysia</taxon>
        <taxon>Geometroidea</taxon>
        <taxon>Geometridae</taxon>
        <taxon>Larentiinae</taxon>
        <taxon>Operophtera</taxon>
    </lineage>
</organism>
<evidence type="ECO:0000313" key="2">
    <source>
        <dbReference type="EMBL" id="KOB58156.1"/>
    </source>
</evidence>
<feature type="non-terminal residue" evidence="2">
    <location>
        <position position="1"/>
    </location>
</feature>
<dbReference type="InterPro" id="IPR051481">
    <property type="entry name" value="BTB-POZ/Galectin-3-binding"/>
</dbReference>
<comment type="caution">
    <text evidence="2">The sequence shown here is derived from an EMBL/GenBank/DDBJ whole genome shotgun (WGS) entry which is preliminary data.</text>
</comment>